<dbReference type="RefSeq" id="WP_182511336.1">
    <property type="nucleotide sequence ID" value="NZ_JACJIQ010000001.1"/>
</dbReference>
<gene>
    <name evidence="1" type="ORF">FHS90_000375</name>
</gene>
<dbReference type="Proteomes" id="UP000563094">
    <property type="component" value="Unassembled WGS sequence"/>
</dbReference>
<organism evidence="1 2">
    <name type="scientific">Rufibacter quisquiliarum</name>
    <dbReference type="NCBI Taxonomy" id="1549639"/>
    <lineage>
        <taxon>Bacteria</taxon>
        <taxon>Pseudomonadati</taxon>
        <taxon>Bacteroidota</taxon>
        <taxon>Cytophagia</taxon>
        <taxon>Cytophagales</taxon>
        <taxon>Hymenobacteraceae</taxon>
        <taxon>Rufibacter</taxon>
    </lineage>
</organism>
<protein>
    <submittedName>
        <fullName evidence="1">Uncharacterized protein</fullName>
    </submittedName>
</protein>
<sequence>MKRLLCLLLVVSTLALALSKTGLYFLFKVEQPYIARHLCEKKNEPQTKCQGKCYLKKQLKQETQRERQQAGQEKKPFLDLQLMAGQVEVAKTIILPAPQDFIPHSFSGECTSPVSGIFHPPRHLTSFVEWKAFRKITFTF</sequence>
<dbReference type="EMBL" id="JACJIQ010000001">
    <property type="protein sequence ID" value="MBA9075678.1"/>
    <property type="molecule type" value="Genomic_DNA"/>
</dbReference>
<name>A0A839GMK5_9BACT</name>
<accession>A0A839GMK5</accession>
<evidence type="ECO:0000313" key="1">
    <source>
        <dbReference type="EMBL" id="MBA9075678.1"/>
    </source>
</evidence>
<evidence type="ECO:0000313" key="2">
    <source>
        <dbReference type="Proteomes" id="UP000563094"/>
    </source>
</evidence>
<comment type="caution">
    <text evidence="1">The sequence shown here is derived from an EMBL/GenBank/DDBJ whole genome shotgun (WGS) entry which is preliminary data.</text>
</comment>
<dbReference type="AlphaFoldDB" id="A0A839GMK5"/>
<keyword evidence="2" id="KW-1185">Reference proteome</keyword>
<reference evidence="1 2" key="1">
    <citation type="submission" date="2020-08" db="EMBL/GenBank/DDBJ databases">
        <title>Genomic Encyclopedia of Type Strains, Phase IV (KMG-IV): sequencing the most valuable type-strain genomes for metagenomic binning, comparative biology and taxonomic classification.</title>
        <authorList>
            <person name="Goeker M."/>
        </authorList>
    </citation>
    <scope>NUCLEOTIDE SEQUENCE [LARGE SCALE GENOMIC DNA]</scope>
    <source>
        <strain evidence="1 2">DSM 29854</strain>
    </source>
</reference>
<proteinExistence type="predicted"/>